<evidence type="ECO:0000313" key="4">
    <source>
        <dbReference type="Proteomes" id="UP000005240"/>
    </source>
</evidence>
<proteinExistence type="predicted"/>
<keyword evidence="4" id="KW-1185">Reference proteome</keyword>
<evidence type="ECO:0000313" key="3">
    <source>
        <dbReference type="EnsemblFungi" id="PTTG_25832-t43_1-p1"/>
    </source>
</evidence>
<evidence type="ECO:0000256" key="1">
    <source>
        <dbReference type="SAM" id="MobiDB-lite"/>
    </source>
</evidence>
<organism evidence="2">
    <name type="scientific">Puccinia triticina (isolate 1-1 / race 1 (BBBD))</name>
    <name type="common">Brown leaf rust fungus</name>
    <dbReference type="NCBI Taxonomy" id="630390"/>
    <lineage>
        <taxon>Eukaryota</taxon>
        <taxon>Fungi</taxon>
        <taxon>Dikarya</taxon>
        <taxon>Basidiomycota</taxon>
        <taxon>Pucciniomycotina</taxon>
        <taxon>Pucciniomycetes</taxon>
        <taxon>Pucciniales</taxon>
        <taxon>Pucciniaceae</taxon>
        <taxon>Puccinia</taxon>
    </lineage>
</organism>
<name>A0A180GY94_PUCT1</name>
<sequence>MFSPPQGYMLHPGLFTRLPHQLVAIFIIDISVSLAVQNGMRRRLGIEWGPPASQETHLPTQGSQVMVGAEAFNPAVARRGTPSPVYPPDPYYRLQTGMPRQSGTQRGQPVLQEMQLPIQGSQLRPDAEAFIPDVLRKNTPSLAYTPNLWVGPNHFHHGIHTPPHGQEVHPAPLHPSGSATHNLAVSMNTDWYTAKGHGGGNYSKNKTKNYGEIKDNVDHDLYKVLPHESDLFKVEIEDDILSKLPDESDLFKDIYEKPEKSGANDNTNYMLSLDSKGIGNDS</sequence>
<dbReference type="Proteomes" id="UP000005240">
    <property type="component" value="Unassembled WGS sequence"/>
</dbReference>
<dbReference type="VEuPathDB" id="FungiDB:PTTG_25832"/>
<gene>
    <name evidence="2" type="ORF">PTTG_25832</name>
</gene>
<dbReference type="EMBL" id="ADAS02000010">
    <property type="protein sequence ID" value="OAV97807.1"/>
    <property type="molecule type" value="Genomic_DNA"/>
</dbReference>
<reference evidence="3 4" key="3">
    <citation type="journal article" date="2017" name="G3 (Bethesda)">
        <title>Comparative analysis highlights variable genome content of wheat rusts and divergence of the mating loci.</title>
        <authorList>
            <person name="Cuomo C.A."/>
            <person name="Bakkeren G."/>
            <person name="Khalil H.B."/>
            <person name="Panwar V."/>
            <person name="Joly D."/>
            <person name="Linning R."/>
            <person name="Sakthikumar S."/>
            <person name="Song X."/>
            <person name="Adiconis X."/>
            <person name="Fan L."/>
            <person name="Goldberg J.M."/>
            <person name="Levin J.Z."/>
            <person name="Young S."/>
            <person name="Zeng Q."/>
            <person name="Anikster Y."/>
            <person name="Bruce M."/>
            <person name="Wang M."/>
            <person name="Yin C."/>
            <person name="McCallum B."/>
            <person name="Szabo L.J."/>
            <person name="Hulbert S."/>
            <person name="Chen X."/>
            <person name="Fellers J.P."/>
        </authorList>
    </citation>
    <scope>NUCLEOTIDE SEQUENCE</scope>
    <source>
        <strain evidence="4">Isolate 1-1 / race 1 (BBBD)</strain>
        <strain evidence="3">isolate 1-1 / race 1 (BBBD)</strain>
    </source>
</reference>
<dbReference type="AlphaFoldDB" id="A0A180GY94"/>
<dbReference type="EnsemblFungi" id="PTTG_25832-t43_1">
    <property type="protein sequence ID" value="PTTG_25832-t43_1-p1"/>
    <property type="gene ID" value="PTTG_25832"/>
</dbReference>
<reference evidence="2" key="1">
    <citation type="submission" date="2009-11" db="EMBL/GenBank/DDBJ databases">
        <authorList>
            <consortium name="The Broad Institute Genome Sequencing Platform"/>
            <person name="Ward D."/>
            <person name="Feldgarden M."/>
            <person name="Earl A."/>
            <person name="Young S.K."/>
            <person name="Zeng Q."/>
            <person name="Koehrsen M."/>
            <person name="Alvarado L."/>
            <person name="Berlin A."/>
            <person name="Bochicchio J."/>
            <person name="Borenstein D."/>
            <person name="Chapman S.B."/>
            <person name="Chen Z."/>
            <person name="Engels R."/>
            <person name="Freedman E."/>
            <person name="Gellesch M."/>
            <person name="Goldberg J."/>
            <person name="Griggs A."/>
            <person name="Gujja S."/>
            <person name="Heilman E."/>
            <person name="Heiman D."/>
            <person name="Hepburn T."/>
            <person name="Howarth C."/>
            <person name="Jen D."/>
            <person name="Larson L."/>
            <person name="Lewis B."/>
            <person name="Mehta T."/>
            <person name="Park D."/>
            <person name="Pearson M."/>
            <person name="Roberts A."/>
            <person name="Saif S."/>
            <person name="Shea T."/>
            <person name="Shenoy N."/>
            <person name="Sisk P."/>
            <person name="Stolte C."/>
            <person name="Sykes S."/>
            <person name="Thomson T."/>
            <person name="Walk T."/>
            <person name="White J."/>
            <person name="Yandava C."/>
            <person name="Izard J."/>
            <person name="Baranova O.V."/>
            <person name="Blanton J.M."/>
            <person name="Tanner A.C."/>
            <person name="Dewhirst F.E."/>
            <person name="Haas B."/>
            <person name="Nusbaum C."/>
            <person name="Birren B."/>
        </authorList>
    </citation>
    <scope>NUCLEOTIDE SEQUENCE [LARGE SCALE GENOMIC DNA]</scope>
    <source>
        <strain evidence="2">1-1 BBBD Race 1</strain>
    </source>
</reference>
<protein>
    <submittedName>
        <fullName evidence="2 3">Uncharacterized protein</fullName>
    </submittedName>
</protein>
<reference evidence="3" key="4">
    <citation type="submission" date="2025-05" db="UniProtKB">
        <authorList>
            <consortium name="EnsemblFungi"/>
        </authorList>
    </citation>
    <scope>IDENTIFICATION</scope>
    <source>
        <strain evidence="3">isolate 1-1 / race 1 (BBBD)</strain>
    </source>
</reference>
<reference evidence="2" key="2">
    <citation type="submission" date="2016-05" db="EMBL/GenBank/DDBJ databases">
        <title>Comparative analysis highlights variable genome content of wheat rusts and divergence of the mating loci.</title>
        <authorList>
            <person name="Cuomo C.A."/>
            <person name="Bakkeren G."/>
            <person name="Szabo L."/>
            <person name="Khalil H."/>
            <person name="Joly D."/>
            <person name="Goldberg J."/>
            <person name="Young S."/>
            <person name="Zeng Q."/>
            <person name="Fellers J."/>
        </authorList>
    </citation>
    <scope>NUCLEOTIDE SEQUENCE [LARGE SCALE GENOMIC DNA]</scope>
    <source>
        <strain evidence="2">1-1 BBBD Race 1</strain>
    </source>
</reference>
<evidence type="ECO:0000313" key="2">
    <source>
        <dbReference type="EMBL" id="OAV97807.1"/>
    </source>
</evidence>
<accession>A0A180GY94</accession>
<feature type="region of interest" description="Disordered" evidence="1">
    <location>
        <begin position="257"/>
        <end position="282"/>
    </location>
</feature>